<dbReference type="EMBL" id="JAQQDW010000053">
    <property type="protein sequence ID" value="MFM0106358.1"/>
    <property type="molecule type" value="Genomic_DNA"/>
</dbReference>
<accession>A0ACC7NH76</accession>
<comment type="caution">
    <text evidence="1">The sequence shown here is derived from an EMBL/GenBank/DDBJ whole genome shotgun (WGS) entry which is preliminary data.</text>
</comment>
<keyword evidence="2" id="KW-1185">Reference proteome</keyword>
<sequence length="437" mass="47511">MARRSRTGPTPRDGSARTARGRQTESECARHDQASSAEDYCARGSCAANGVVGPDRCFRGERTTHAMTGPVTNPLLAAARPVLRSLANVPPWLDTGEVDPFRNRLLRDLRVFQKLCEQTDIRRDHVRDARYCLCTALDEAVMRTTWGKGGHTGVEWSDASLAAAMGDDRQGGDRVYRLIEQWMSAPREHLDVLEVAYVILNLGFKGRYRIAADGTRKLEAVRRQLRDAIVALRSPKADALVSRAQFEGQALRKAPRRWSVLWLSLIVLTAMVAGALAFVTHDGQNRSAGTPSAAAPSRDLHSLLDDEIASGVVSLKEDASRTSITFRNDSMFAPGGASLNPSLAPLVARVAAELAKMPGKVTVSGYTDNVPIRGRDFASNRILSEQRAEQIMRLLKAAGVSASRIEAVGHADADPVADNGTAEGRAKNRRVEITVAR</sequence>
<reference evidence="1 2" key="1">
    <citation type="journal article" date="2024" name="Chem. Sci.">
        <title>Discovery of megapolipeptins by genome mining of a Burkholderiales bacteria collection.</title>
        <authorList>
            <person name="Paulo B.S."/>
            <person name="Recchia M.J.J."/>
            <person name="Lee S."/>
            <person name="Fergusson C.H."/>
            <person name="Romanowski S.B."/>
            <person name="Hernandez A."/>
            <person name="Krull N."/>
            <person name="Liu D.Y."/>
            <person name="Cavanagh H."/>
            <person name="Bos A."/>
            <person name="Gray C.A."/>
            <person name="Murphy B.T."/>
            <person name="Linington R.G."/>
            <person name="Eustaquio A.S."/>
        </authorList>
    </citation>
    <scope>NUCLEOTIDE SEQUENCE [LARGE SCALE GENOMIC DNA]</scope>
    <source>
        <strain evidence="1 2">RL18-126-BIB-B</strain>
    </source>
</reference>
<organism evidence="1 2">
    <name type="scientific">Paraburkholderia rhynchosiae</name>
    <dbReference type="NCBI Taxonomy" id="487049"/>
    <lineage>
        <taxon>Bacteria</taxon>
        <taxon>Pseudomonadati</taxon>
        <taxon>Pseudomonadota</taxon>
        <taxon>Betaproteobacteria</taxon>
        <taxon>Burkholderiales</taxon>
        <taxon>Burkholderiaceae</taxon>
        <taxon>Paraburkholderia</taxon>
    </lineage>
</organism>
<evidence type="ECO:0000313" key="2">
    <source>
        <dbReference type="Proteomes" id="UP001629235"/>
    </source>
</evidence>
<evidence type="ECO:0000313" key="1">
    <source>
        <dbReference type="EMBL" id="MFM0106358.1"/>
    </source>
</evidence>
<proteinExistence type="predicted"/>
<gene>
    <name evidence="1" type="primary">tssL</name>
    <name evidence="1" type="ORF">PQR01_23420</name>
</gene>
<protein>
    <submittedName>
        <fullName evidence="1">Type VI secretion system protein TssL, long form</fullName>
    </submittedName>
</protein>
<dbReference type="Proteomes" id="UP001629235">
    <property type="component" value="Unassembled WGS sequence"/>
</dbReference>
<name>A0ACC7NH76_9BURK</name>